<dbReference type="RefSeq" id="WP_007617034.1">
    <property type="nucleotide sequence ID" value="NZ_BANX01000003.1"/>
</dbReference>
<dbReference type="EMBL" id="BANX01000003">
    <property type="protein sequence ID" value="GAC66638.1"/>
    <property type="molecule type" value="Genomic_DNA"/>
</dbReference>
<evidence type="ECO:0000313" key="4">
    <source>
        <dbReference type="EMBL" id="GAC66638.1"/>
    </source>
</evidence>
<dbReference type="InterPro" id="IPR036188">
    <property type="entry name" value="FAD/NAD-bd_sf"/>
</dbReference>
<keyword evidence="1" id="KW-0560">Oxidoreductase</keyword>
<dbReference type="Proteomes" id="UP000011666">
    <property type="component" value="Unassembled WGS sequence"/>
</dbReference>
<dbReference type="PANTHER" id="PTHR13789:SF309">
    <property type="entry name" value="PUTATIVE (AFU_ORTHOLOGUE AFUA_6G14510)-RELATED"/>
    <property type="match status" value="1"/>
</dbReference>
<dbReference type="Pfam" id="PF01494">
    <property type="entry name" value="FAD_binding_3"/>
    <property type="match status" value="1"/>
</dbReference>
<organism evidence="4 5">
    <name type="scientific">Gordonia soli NBRC 108243</name>
    <dbReference type="NCBI Taxonomy" id="1223545"/>
    <lineage>
        <taxon>Bacteria</taxon>
        <taxon>Bacillati</taxon>
        <taxon>Actinomycetota</taxon>
        <taxon>Actinomycetes</taxon>
        <taxon>Mycobacteriales</taxon>
        <taxon>Gordoniaceae</taxon>
        <taxon>Gordonia</taxon>
    </lineage>
</organism>
<dbReference type="InterPro" id="IPR002938">
    <property type="entry name" value="FAD-bd"/>
</dbReference>
<dbReference type="AlphaFoldDB" id="M0QDF1"/>
<dbReference type="SUPFAM" id="SSF51905">
    <property type="entry name" value="FAD/NAD(P)-binding domain"/>
    <property type="match status" value="1"/>
</dbReference>
<dbReference type="GO" id="GO:0071949">
    <property type="term" value="F:FAD binding"/>
    <property type="evidence" value="ECO:0007669"/>
    <property type="project" value="InterPro"/>
</dbReference>
<evidence type="ECO:0000313" key="5">
    <source>
        <dbReference type="Proteomes" id="UP000011666"/>
    </source>
</evidence>
<evidence type="ECO:0000259" key="3">
    <source>
        <dbReference type="Pfam" id="PF01494"/>
    </source>
</evidence>
<dbReference type="PANTHER" id="PTHR13789">
    <property type="entry name" value="MONOOXYGENASE"/>
    <property type="match status" value="1"/>
</dbReference>
<gene>
    <name evidence="4" type="ORF">GS4_03_00860</name>
</gene>
<keyword evidence="2" id="KW-0503">Monooxygenase</keyword>
<dbReference type="STRING" id="1223545.GS4_03_00860"/>
<dbReference type="GO" id="GO:0004497">
    <property type="term" value="F:monooxygenase activity"/>
    <property type="evidence" value="ECO:0007669"/>
    <property type="project" value="UniProtKB-KW"/>
</dbReference>
<reference evidence="4 5" key="1">
    <citation type="submission" date="2013-01" db="EMBL/GenBank/DDBJ databases">
        <title>Whole genome shotgun sequence of Gordonia soli NBRC 108243.</title>
        <authorList>
            <person name="Isaki-Nakamura S."/>
            <person name="Hosoyama A."/>
            <person name="Tsuchikane K."/>
            <person name="Ando Y."/>
            <person name="Baba S."/>
            <person name="Ohji S."/>
            <person name="Hamada M."/>
            <person name="Tamura T."/>
            <person name="Yamazoe A."/>
            <person name="Yamazaki S."/>
            <person name="Fujita N."/>
        </authorList>
    </citation>
    <scope>NUCLEOTIDE SEQUENCE [LARGE SCALE GENOMIC DNA]</scope>
    <source>
        <strain evidence="4 5">NBRC 108243</strain>
    </source>
</reference>
<feature type="domain" description="FAD-binding" evidence="3">
    <location>
        <begin position="8"/>
        <end position="338"/>
    </location>
</feature>
<evidence type="ECO:0000256" key="1">
    <source>
        <dbReference type="ARBA" id="ARBA00023002"/>
    </source>
</evidence>
<dbReference type="Gene3D" id="3.50.50.60">
    <property type="entry name" value="FAD/NAD(P)-binding domain"/>
    <property type="match status" value="1"/>
</dbReference>
<name>M0QDF1_9ACTN</name>
<dbReference type="eggNOG" id="COG0654">
    <property type="taxonomic scope" value="Bacteria"/>
</dbReference>
<proteinExistence type="predicted"/>
<keyword evidence="5" id="KW-1185">Reference proteome</keyword>
<accession>M0QDF1</accession>
<dbReference type="InterPro" id="IPR050493">
    <property type="entry name" value="FAD-dep_Monooxygenase_BioMet"/>
</dbReference>
<dbReference type="PRINTS" id="PR00420">
    <property type="entry name" value="RNGMNOXGNASE"/>
</dbReference>
<sequence>MRRNGPIRVAVVGAGVGGLALAGALRRSGAQVVVLERASEFAPVGSGLSLCGNGFRALDALSLGDRVRAVTADAPPPGTAGGRRPDGSWLIRFSSEATARIRVVDRTELHTALLDGLADVEIRTGAQVVAADDTGVTLADDERVGNFDVVVGADGLRSRVRAGWPADPGVTYAGYGAWRGITRRPIPLTAGGETFGSGKRFGIAPLRDGRVYWFAAISTDRDARPDHTVLREAFAGWHAPVGELIDATDADAVSYLPIEYLAQPLPSYRQGTRVLLGDAAHAMTPDLGQGANQALEDAAVLEKLLRPAIVAHDRQRISPALGEYDAIRRPRSQAVASQARLVGRVGQAAGVRAALRDAALRIAPDRVVSARSVRIQDWHP</sequence>
<evidence type="ECO:0000256" key="2">
    <source>
        <dbReference type="ARBA" id="ARBA00023033"/>
    </source>
</evidence>
<comment type="caution">
    <text evidence="4">The sequence shown here is derived from an EMBL/GenBank/DDBJ whole genome shotgun (WGS) entry which is preliminary data.</text>
</comment>
<protein>
    <submittedName>
        <fullName evidence="4">Putative oxidoreductase</fullName>
    </submittedName>
</protein>